<reference evidence="2 3" key="1">
    <citation type="submission" date="2006-02" db="EMBL/GenBank/DDBJ databases">
        <authorList>
            <person name="Amann R."/>
            <person name="Ferriera S."/>
            <person name="Johnson J."/>
            <person name="Kravitz S."/>
            <person name="Halpern A."/>
            <person name="Remington K."/>
            <person name="Beeson K."/>
            <person name="Tran B."/>
            <person name="Rogers Y.-H."/>
            <person name="Friedman R."/>
            <person name="Venter J.C."/>
        </authorList>
    </citation>
    <scope>NUCLEOTIDE SEQUENCE [LARGE SCALE GENOMIC DNA]</scope>
    <source>
        <strain evidence="2 3">DSM 3645</strain>
    </source>
</reference>
<feature type="region of interest" description="Disordered" evidence="1">
    <location>
        <begin position="1"/>
        <end position="68"/>
    </location>
</feature>
<feature type="compositionally biased region" description="Basic and acidic residues" evidence="1">
    <location>
        <begin position="47"/>
        <end position="57"/>
    </location>
</feature>
<sequence length="68" mass="7458">MHFYNDCNARKMGPTSRLALGESSAGAMSGPVSAEEIGFKQHPIKSPHADSAKDRKQFITFGQQQARH</sequence>
<evidence type="ECO:0000256" key="1">
    <source>
        <dbReference type="SAM" id="MobiDB-lite"/>
    </source>
</evidence>
<gene>
    <name evidence="2" type="ORF">DSM3645_25769</name>
</gene>
<evidence type="ECO:0000313" key="3">
    <source>
        <dbReference type="Proteomes" id="UP000004358"/>
    </source>
</evidence>
<dbReference type="AlphaFoldDB" id="A4A2X8"/>
<name>A4A2X8_9BACT</name>
<evidence type="ECO:0000313" key="2">
    <source>
        <dbReference type="EMBL" id="EAQ76875.1"/>
    </source>
</evidence>
<organism evidence="2 3">
    <name type="scientific">Blastopirellula marina DSM 3645</name>
    <dbReference type="NCBI Taxonomy" id="314230"/>
    <lineage>
        <taxon>Bacteria</taxon>
        <taxon>Pseudomonadati</taxon>
        <taxon>Planctomycetota</taxon>
        <taxon>Planctomycetia</taxon>
        <taxon>Pirellulales</taxon>
        <taxon>Pirellulaceae</taxon>
        <taxon>Blastopirellula</taxon>
    </lineage>
</organism>
<dbReference type="HOGENOM" id="CLU_2785605_0_0_0"/>
<dbReference type="Proteomes" id="UP000004358">
    <property type="component" value="Unassembled WGS sequence"/>
</dbReference>
<protein>
    <submittedName>
        <fullName evidence="2">Uncharacterized protein</fullName>
    </submittedName>
</protein>
<proteinExistence type="predicted"/>
<dbReference type="EMBL" id="AANZ01000055">
    <property type="protein sequence ID" value="EAQ76875.1"/>
    <property type="molecule type" value="Genomic_DNA"/>
</dbReference>
<comment type="caution">
    <text evidence="2">The sequence shown here is derived from an EMBL/GenBank/DDBJ whole genome shotgun (WGS) entry which is preliminary data.</text>
</comment>
<accession>A4A2X8</accession>